<dbReference type="InterPro" id="IPR029044">
    <property type="entry name" value="Nucleotide-diphossugar_trans"/>
</dbReference>
<protein>
    <submittedName>
        <fullName evidence="4">Golgi mannosyltransferase complex subunit</fullName>
    </submittedName>
</protein>
<organism evidence="4 5">
    <name type="scientific">Actinomortierella ambigua</name>
    <dbReference type="NCBI Taxonomy" id="1343610"/>
    <lineage>
        <taxon>Eukaryota</taxon>
        <taxon>Fungi</taxon>
        <taxon>Fungi incertae sedis</taxon>
        <taxon>Mucoromycota</taxon>
        <taxon>Mortierellomycotina</taxon>
        <taxon>Mortierellomycetes</taxon>
        <taxon>Mortierellales</taxon>
        <taxon>Mortierellaceae</taxon>
        <taxon>Actinomortierella</taxon>
    </lineage>
</organism>
<dbReference type="AlphaFoldDB" id="A0A9P6U9S4"/>
<dbReference type="PANTHER" id="PTHR43083">
    <property type="entry name" value="MANNAN POLYMERASE II"/>
    <property type="match status" value="1"/>
</dbReference>
<evidence type="ECO:0000256" key="3">
    <source>
        <dbReference type="SAM" id="Phobius"/>
    </source>
</evidence>
<evidence type="ECO:0000256" key="1">
    <source>
        <dbReference type="ARBA" id="ARBA00037964"/>
    </source>
</evidence>
<comment type="caution">
    <text evidence="4">The sequence shown here is derived from an EMBL/GenBank/DDBJ whole genome shotgun (WGS) entry which is preliminary data.</text>
</comment>
<proteinExistence type="inferred from homology"/>
<dbReference type="Gene3D" id="3.90.550.10">
    <property type="entry name" value="Spore Coat Polysaccharide Biosynthesis Protein SpsA, Chain A"/>
    <property type="match status" value="1"/>
</dbReference>
<reference evidence="4" key="1">
    <citation type="journal article" date="2020" name="Fungal Divers.">
        <title>Resolving the Mortierellaceae phylogeny through synthesis of multi-gene phylogenetics and phylogenomics.</title>
        <authorList>
            <person name="Vandepol N."/>
            <person name="Liber J."/>
            <person name="Desiro A."/>
            <person name="Na H."/>
            <person name="Kennedy M."/>
            <person name="Barry K."/>
            <person name="Grigoriev I.V."/>
            <person name="Miller A.N."/>
            <person name="O'Donnell K."/>
            <person name="Stajich J.E."/>
            <person name="Bonito G."/>
        </authorList>
    </citation>
    <scope>NUCLEOTIDE SEQUENCE</scope>
    <source>
        <strain evidence="4">BC1065</strain>
    </source>
</reference>
<keyword evidence="4" id="KW-0328">Glycosyltransferase</keyword>
<dbReference type="GO" id="GO:0000009">
    <property type="term" value="F:alpha-1,6-mannosyltransferase activity"/>
    <property type="evidence" value="ECO:0007669"/>
    <property type="project" value="TreeGrafter"/>
</dbReference>
<accession>A0A9P6U9S4</accession>
<evidence type="ECO:0000313" key="5">
    <source>
        <dbReference type="Proteomes" id="UP000807716"/>
    </source>
</evidence>
<gene>
    <name evidence="4" type="primary">MNN9</name>
    <name evidence="4" type="ORF">DFQ27_009449</name>
</gene>
<keyword evidence="3" id="KW-0472">Membrane</keyword>
<evidence type="ECO:0000313" key="4">
    <source>
        <dbReference type="EMBL" id="KAG0266780.1"/>
    </source>
</evidence>
<keyword evidence="5" id="KW-1185">Reference proteome</keyword>
<keyword evidence="3" id="KW-0812">Transmembrane</keyword>
<dbReference type="InterPro" id="IPR052086">
    <property type="entry name" value="Mannan_Polymerase_Subunit"/>
</dbReference>
<dbReference type="GO" id="GO:0006487">
    <property type="term" value="P:protein N-linked glycosylation"/>
    <property type="evidence" value="ECO:0007669"/>
    <property type="project" value="TreeGrafter"/>
</dbReference>
<dbReference type="GO" id="GO:0000136">
    <property type="term" value="C:mannan polymerase complex"/>
    <property type="evidence" value="ECO:0007669"/>
    <property type="project" value="TreeGrafter"/>
</dbReference>
<evidence type="ECO:0000256" key="2">
    <source>
        <dbReference type="SAM" id="MobiDB-lite"/>
    </source>
</evidence>
<keyword evidence="4" id="KW-0808">Transferase</keyword>
<feature type="compositionally biased region" description="Low complexity" evidence="2">
    <location>
        <begin position="131"/>
        <end position="151"/>
    </location>
</feature>
<feature type="region of interest" description="Disordered" evidence="2">
    <location>
        <begin position="127"/>
        <end position="151"/>
    </location>
</feature>
<name>A0A9P6U9S4_9FUNG</name>
<feature type="transmembrane region" description="Helical" evidence="3">
    <location>
        <begin position="12"/>
        <end position="30"/>
    </location>
</feature>
<keyword evidence="3" id="KW-1133">Transmembrane helix</keyword>
<comment type="similarity">
    <text evidence="1">Belongs to the ANP1/MMN9/VAN1 family.</text>
</comment>
<dbReference type="Pfam" id="PF03452">
    <property type="entry name" value="Anp1"/>
    <property type="match status" value="1"/>
</dbReference>
<dbReference type="Proteomes" id="UP000807716">
    <property type="component" value="Unassembled WGS sequence"/>
</dbReference>
<dbReference type="GO" id="GO:0000032">
    <property type="term" value="P:cell wall mannoprotein biosynthetic process"/>
    <property type="evidence" value="ECO:0007669"/>
    <property type="project" value="TreeGrafter"/>
</dbReference>
<dbReference type="EMBL" id="JAAAJB010000087">
    <property type="protein sequence ID" value="KAG0266780.1"/>
    <property type="molecule type" value="Genomic_DNA"/>
</dbReference>
<dbReference type="PANTHER" id="PTHR43083:SF6">
    <property type="entry name" value="MANNAN POLYMERASE COMPLEXES SUBUNIT MNN9"/>
    <property type="match status" value="1"/>
</dbReference>
<sequence length="367" mass="41203">MVSLSQRLVRLALGVVVLFILGFILSGLPMDMTAQQSYRPPTIPQHAPPTHVISMELDDIHNQTTTSLAGKRLLILTPLMNAAEQLDAYFTSVQTIDYPKHLISLGFLVSVRDSDATLRRLTENVRALTRPSKQQQQKQPSNTAATTTDAGDTASDQYRRITILHERATASHSHKERHKYALQAARRQIMARCRNMLVVTALQDEGWVLWLDVDVVGYAPTLVRELMALDTDVAAPNCFVRRRNWSLFGPKEEISPYDRNNWIETVESMAFQRGLDEDDVLFEGYEADGHSTHRISMADLYPKEQGTVSLDGVGGTFLLVKAKVHRHGVLFPSTAVDHQLETEGFAKWAKKEGFQVMGVPSQLVFHE</sequence>
<dbReference type="OrthoDB" id="2405412at2759"/>